<keyword evidence="1" id="KW-0433">Leucine-rich repeat</keyword>
<organism evidence="4 5">
    <name type="scientific">Rubus argutus</name>
    <name type="common">Southern blackberry</name>
    <dbReference type="NCBI Taxonomy" id="59490"/>
    <lineage>
        <taxon>Eukaryota</taxon>
        <taxon>Viridiplantae</taxon>
        <taxon>Streptophyta</taxon>
        <taxon>Embryophyta</taxon>
        <taxon>Tracheophyta</taxon>
        <taxon>Spermatophyta</taxon>
        <taxon>Magnoliopsida</taxon>
        <taxon>eudicotyledons</taxon>
        <taxon>Gunneridae</taxon>
        <taxon>Pentapetalae</taxon>
        <taxon>rosids</taxon>
        <taxon>fabids</taxon>
        <taxon>Rosales</taxon>
        <taxon>Rosaceae</taxon>
        <taxon>Rosoideae</taxon>
        <taxon>Rosoideae incertae sedis</taxon>
        <taxon>Rubus</taxon>
    </lineage>
</organism>
<evidence type="ECO:0000259" key="3">
    <source>
        <dbReference type="Pfam" id="PF20160"/>
    </source>
</evidence>
<dbReference type="Proteomes" id="UP001457282">
    <property type="component" value="Unassembled WGS sequence"/>
</dbReference>
<evidence type="ECO:0000313" key="4">
    <source>
        <dbReference type="EMBL" id="KAK9930645.1"/>
    </source>
</evidence>
<gene>
    <name evidence="4" type="ORF">M0R45_027678</name>
</gene>
<evidence type="ECO:0000256" key="1">
    <source>
        <dbReference type="ARBA" id="ARBA00022614"/>
    </source>
</evidence>
<sequence>MERGKRLENATAYRSEWFTILDVDSRLHSEGCTSLMDYPNQIKVLISVESGVTTINSLDSSAIGRTKGFTMFSLPTNDKESELHLIRRTQTEEEPVVRLSLPSRDISNSALQSMSHRFFGALADDEIPEWFNNTSTSNPISIPIGDKKWEGVATCAVFSVNNTTADVDFSNYWYQITVETDVMSLEPFVVDHRELYGRVRPSSDLRLIYFEPSKKFPKIGLKASTVVRARFETNNPFVVVQKCGIHLAYEQDAGLLFTNEYWGKCFTWKNNLVLLSGWVSRGGYMFELKFIPPSEEDYSTHVLRKNIESVLPRYLEASNHSICAFKFNLSGSPAWFHEEFELHSQKYRNWD</sequence>
<dbReference type="EMBL" id="JBEDUW010000005">
    <property type="protein sequence ID" value="KAK9930645.1"/>
    <property type="molecule type" value="Genomic_DNA"/>
</dbReference>
<dbReference type="AlphaFoldDB" id="A0AAW1X4U8"/>
<protein>
    <recommendedName>
        <fullName evidence="3">C-JID domain-containing protein</fullName>
    </recommendedName>
</protein>
<proteinExistence type="predicted"/>
<dbReference type="Pfam" id="PF20160">
    <property type="entry name" value="C-JID"/>
    <property type="match status" value="1"/>
</dbReference>
<reference evidence="4 5" key="1">
    <citation type="journal article" date="2023" name="G3 (Bethesda)">
        <title>A chromosome-length genome assembly and annotation of blackberry (Rubus argutus, cv. 'Hillquist').</title>
        <authorList>
            <person name="Bruna T."/>
            <person name="Aryal R."/>
            <person name="Dudchenko O."/>
            <person name="Sargent D.J."/>
            <person name="Mead D."/>
            <person name="Buti M."/>
            <person name="Cavallini A."/>
            <person name="Hytonen T."/>
            <person name="Andres J."/>
            <person name="Pham M."/>
            <person name="Weisz D."/>
            <person name="Mascagni F."/>
            <person name="Usai G."/>
            <person name="Natali L."/>
            <person name="Bassil N."/>
            <person name="Fernandez G.E."/>
            <person name="Lomsadze A."/>
            <person name="Armour M."/>
            <person name="Olukolu B."/>
            <person name="Poorten T."/>
            <person name="Britton C."/>
            <person name="Davik J."/>
            <person name="Ashrafi H."/>
            <person name="Aiden E.L."/>
            <person name="Borodovsky M."/>
            <person name="Worthington M."/>
        </authorList>
    </citation>
    <scope>NUCLEOTIDE SEQUENCE [LARGE SCALE GENOMIC DNA]</scope>
    <source>
        <strain evidence="4">PI 553951</strain>
    </source>
</reference>
<keyword evidence="5" id="KW-1185">Reference proteome</keyword>
<evidence type="ECO:0000313" key="5">
    <source>
        <dbReference type="Proteomes" id="UP001457282"/>
    </source>
</evidence>
<keyword evidence="2" id="KW-0677">Repeat</keyword>
<feature type="domain" description="C-JID" evidence="3">
    <location>
        <begin position="124"/>
        <end position="253"/>
    </location>
</feature>
<accession>A0AAW1X4U8</accession>
<name>A0AAW1X4U8_RUBAR</name>
<comment type="caution">
    <text evidence="4">The sequence shown here is derived from an EMBL/GenBank/DDBJ whole genome shotgun (WGS) entry which is preliminary data.</text>
</comment>
<dbReference type="InterPro" id="IPR045344">
    <property type="entry name" value="C-JID"/>
</dbReference>
<evidence type="ECO:0000256" key="2">
    <source>
        <dbReference type="ARBA" id="ARBA00022737"/>
    </source>
</evidence>